<gene>
    <name evidence="2" type="ORF">CSP5_1810</name>
</gene>
<organism evidence="2 3">
    <name type="scientific">Cuniculiplasma divulgatum</name>
    <dbReference type="NCBI Taxonomy" id="1673428"/>
    <lineage>
        <taxon>Archaea</taxon>
        <taxon>Methanobacteriati</taxon>
        <taxon>Thermoplasmatota</taxon>
        <taxon>Thermoplasmata</taxon>
        <taxon>Thermoplasmatales</taxon>
        <taxon>Cuniculiplasmataceae</taxon>
        <taxon>Cuniculiplasma</taxon>
    </lineage>
</organism>
<dbReference type="GO" id="GO:0003676">
    <property type="term" value="F:nucleic acid binding"/>
    <property type="evidence" value="ECO:0007669"/>
    <property type="project" value="InterPro"/>
</dbReference>
<protein>
    <submittedName>
        <fullName evidence="2">IS630 family transposase OrfB</fullName>
    </submittedName>
</protein>
<dbReference type="NCBIfam" id="NF033545">
    <property type="entry name" value="transpos_IS630"/>
    <property type="match status" value="1"/>
</dbReference>
<accession>A0A1N5WG84</accession>
<dbReference type="EMBL" id="LT671858">
    <property type="protein sequence ID" value="SIM84126.1"/>
    <property type="molecule type" value="Genomic_DNA"/>
</dbReference>
<dbReference type="Gene3D" id="3.30.420.10">
    <property type="entry name" value="Ribonuclease H-like superfamily/Ribonuclease H"/>
    <property type="match status" value="1"/>
</dbReference>
<dbReference type="AlphaFoldDB" id="A0A1N5WG84"/>
<proteinExistence type="predicted"/>
<dbReference type="RefSeq" id="WP_148690167.1">
    <property type="nucleotide sequence ID" value="NZ_LT671858.1"/>
</dbReference>
<sequence length="188" mass="21995">MNSTLLKKLSEDLKRGDTDIWSLDECHFYQHGTTLAMWIPPEDKDPTVLQYPTRKGVSVFGAVNIRTGEFVGMMSNVFNAITFSRFLTVLMKRGKGKKMQIILDNARYHHAKLILPWLEEHKDQLFLDFLPPYSPKLNPIERVWKLLKKLRLHNQYFPDLKGVIRVVAKQFLLWNGENGTLRTLCYME</sequence>
<dbReference type="Proteomes" id="UP000195607">
    <property type="component" value="Chromosome I"/>
</dbReference>
<dbReference type="InterPro" id="IPR036397">
    <property type="entry name" value="RNaseH_sf"/>
</dbReference>
<dbReference type="InterPro" id="IPR038717">
    <property type="entry name" value="Tc1-like_DDE_dom"/>
</dbReference>
<dbReference type="GeneID" id="41589051"/>
<feature type="domain" description="Tc1-like transposase DDE" evidence="1">
    <location>
        <begin position="19"/>
        <end position="161"/>
    </location>
</feature>
<dbReference type="InterPro" id="IPR047655">
    <property type="entry name" value="Transpos_IS630-like"/>
</dbReference>
<dbReference type="Pfam" id="PF13358">
    <property type="entry name" value="DDE_3"/>
    <property type="match status" value="1"/>
</dbReference>
<reference evidence="2 3" key="1">
    <citation type="submission" date="2016-04" db="EMBL/GenBank/DDBJ databases">
        <authorList>
            <person name="Evans L.H."/>
            <person name="Alamgir A."/>
            <person name="Owens N."/>
            <person name="Weber N.D."/>
            <person name="Virtaneva K."/>
            <person name="Barbian K."/>
            <person name="Babar A."/>
            <person name="Rosenke K."/>
        </authorList>
    </citation>
    <scope>NUCLEOTIDE SEQUENCE [LARGE SCALE GENOMIC DNA]</scope>
    <source>
        <strain evidence="3">S5(T) (JCM 30642 \VKM B-2941)</strain>
    </source>
</reference>
<name>A0A1N5WG84_9ARCH</name>
<evidence type="ECO:0000259" key="1">
    <source>
        <dbReference type="Pfam" id="PF13358"/>
    </source>
</evidence>
<evidence type="ECO:0000313" key="3">
    <source>
        <dbReference type="Proteomes" id="UP000195607"/>
    </source>
</evidence>
<evidence type="ECO:0000313" key="2">
    <source>
        <dbReference type="EMBL" id="SIM84126.1"/>
    </source>
</evidence>